<sequence length="231" mass="26411">MAVHIISNMTSRDRFYLIYTYYGFVIASVFFMTLIALERYLMIAHPLRYRFSKTAKISVWVSIITWIISILTGFVSAGYPGSSLLLPFPLMIFSLVGTFKALSTVQSVHAAEKRRIVGVLVVVFLIYTATFLPFVLAPLLSVFSTRYHTILLSWNFVDFSCTAIQINPLTDIFLYILFKKWFLDKLLTFLCCCIKNSDEAQQIVDETESSSSKGKDQENPRNLEEDTKDIC</sequence>
<dbReference type="GO" id="GO:0007200">
    <property type="term" value="P:phospholipase C-activating G protein-coupled receptor signaling pathway"/>
    <property type="evidence" value="ECO:0007669"/>
    <property type="project" value="TreeGrafter"/>
</dbReference>
<name>A0A3Q2GP29_CYPVA</name>
<evidence type="ECO:0000256" key="5">
    <source>
        <dbReference type="ARBA" id="ARBA00023136"/>
    </source>
</evidence>
<feature type="transmembrane region" description="Helical" evidence="10">
    <location>
        <begin position="117"/>
        <end position="136"/>
    </location>
</feature>
<keyword evidence="7" id="KW-0325">Glycoprotein</keyword>
<dbReference type="PANTHER" id="PTHR24232">
    <property type="entry name" value="G-PROTEIN COUPLED RECEPTOR"/>
    <property type="match status" value="1"/>
</dbReference>
<evidence type="ECO:0000256" key="10">
    <source>
        <dbReference type="SAM" id="Phobius"/>
    </source>
</evidence>
<feature type="transmembrane region" description="Helical" evidence="10">
    <location>
        <begin position="16"/>
        <end position="37"/>
    </location>
</feature>
<keyword evidence="3 10" id="KW-1133">Transmembrane helix</keyword>
<feature type="region of interest" description="Disordered" evidence="9">
    <location>
        <begin position="205"/>
        <end position="231"/>
    </location>
</feature>
<dbReference type="PANTHER" id="PTHR24232:SF85">
    <property type="entry name" value="G-PROTEIN COUPLED RECEPTOR 4"/>
    <property type="match status" value="1"/>
</dbReference>
<evidence type="ECO:0000256" key="1">
    <source>
        <dbReference type="ARBA" id="ARBA00004141"/>
    </source>
</evidence>
<dbReference type="Pfam" id="PF00001">
    <property type="entry name" value="7tm_1"/>
    <property type="match status" value="1"/>
</dbReference>
<feature type="transmembrane region" description="Helical" evidence="10">
    <location>
        <begin position="57"/>
        <end position="79"/>
    </location>
</feature>
<keyword evidence="4" id="KW-0297">G-protein coupled receptor</keyword>
<evidence type="ECO:0000256" key="7">
    <source>
        <dbReference type="ARBA" id="ARBA00023180"/>
    </source>
</evidence>
<evidence type="ECO:0000313" key="12">
    <source>
        <dbReference type="Ensembl" id="ENSCVAP00000030720.1"/>
    </source>
</evidence>
<organism evidence="12 13">
    <name type="scientific">Cyprinodon variegatus</name>
    <name type="common">Sheepshead minnow</name>
    <dbReference type="NCBI Taxonomy" id="28743"/>
    <lineage>
        <taxon>Eukaryota</taxon>
        <taxon>Metazoa</taxon>
        <taxon>Chordata</taxon>
        <taxon>Craniata</taxon>
        <taxon>Vertebrata</taxon>
        <taxon>Euteleostomi</taxon>
        <taxon>Actinopterygii</taxon>
        <taxon>Neopterygii</taxon>
        <taxon>Teleostei</taxon>
        <taxon>Neoteleostei</taxon>
        <taxon>Acanthomorphata</taxon>
        <taxon>Ovalentaria</taxon>
        <taxon>Atherinomorphae</taxon>
        <taxon>Cyprinodontiformes</taxon>
        <taxon>Cyprinodontidae</taxon>
        <taxon>Cyprinodon</taxon>
    </lineage>
</organism>
<feature type="transmembrane region" description="Helical" evidence="10">
    <location>
        <begin position="156"/>
        <end position="178"/>
    </location>
</feature>
<keyword evidence="6" id="KW-0675">Receptor</keyword>
<evidence type="ECO:0000313" key="13">
    <source>
        <dbReference type="Proteomes" id="UP000265020"/>
    </source>
</evidence>
<keyword evidence="13" id="KW-1185">Reference proteome</keyword>
<dbReference type="Proteomes" id="UP000265020">
    <property type="component" value="Unassembled WGS sequence"/>
</dbReference>
<evidence type="ECO:0000256" key="8">
    <source>
        <dbReference type="ARBA" id="ARBA00023224"/>
    </source>
</evidence>
<keyword evidence="2 10" id="KW-0812">Transmembrane</keyword>
<dbReference type="GeneTree" id="ENSGT01150000287799"/>
<comment type="subcellular location">
    <subcellularLocation>
        <location evidence="1">Membrane</location>
        <topology evidence="1">Multi-pass membrane protein</topology>
    </subcellularLocation>
</comment>
<dbReference type="GO" id="GO:0035025">
    <property type="term" value="P:positive regulation of Rho protein signal transduction"/>
    <property type="evidence" value="ECO:0007669"/>
    <property type="project" value="TreeGrafter"/>
</dbReference>
<keyword evidence="8" id="KW-0807">Transducer</keyword>
<evidence type="ECO:0000256" key="3">
    <source>
        <dbReference type="ARBA" id="ARBA00022989"/>
    </source>
</evidence>
<reference evidence="12" key="2">
    <citation type="submission" date="2025-09" db="UniProtKB">
        <authorList>
            <consortium name="Ensembl"/>
        </authorList>
    </citation>
    <scope>IDENTIFICATION</scope>
</reference>
<dbReference type="AlphaFoldDB" id="A0A3Q2GP29"/>
<dbReference type="GO" id="GO:0004930">
    <property type="term" value="F:G protein-coupled receptor activity"/>
    <property type="evidence" value="ECO:0007669"/>
    <property type="project" value="UniProtKB-KW"/>
</dbReference>
<dbReference type="PROSITE" id="PS50262">
    <property type="entry name" value="G_PROTEIN_RECEP_F1_2"/>
    <property type="match status" value="1"/>
</dbReference>
<keyword evidence="5 10" id="KW-0472">Membrane</keyword>
<evidence type="ECO:0000259" key="11">
    <source>
        <dbReference type="PROSITE" id="PS50262"/>
    </source>
</evidence>
<dbReference type="GO" id="GO:0005886">
    <property type="term" value="C:plasma membrane"/>
    <property type="evidence" value="ECO:0007669"/>
    <property type="project" value="TreeGrafter"/>
</dbReference>
<dbReference type="Gene3D" id="1.20.1070.10">
    <property type="entry name" value="Rhodopsin 7-helix transmembrane proteins"/>
    <property type="match status" value="2"/>
</dbReference>
<feature type="compositionally biased region" description="Basic and acidic residues" evidence="9">
    <location>
        <begin position="213"/>
        <end position="231"/>
    </location>
</feature>
<proteinExistence type="predicted"/>
<dbReference type="PROSITE" id="PS00237">
    <property type="entry name" value="G_PROTEIN_RECEP_F1_1"/>
    <property type="match status" value="1"/>
</dbReference>
<feature type="domain" description="G-protein coupled receptors family 1 profile" evidence="11">
    <location>
        <begin position="27"/>
        <end position="175"/>
    </location>
</feature>
<evidence type="ECO:0000256" key="9">
    <source>
        <dbReference type="SAM" id="MobiDB-lite"/>
    </source>
</evidence>
<dbReference type="Ensembl" id="ENSCVAT00000024892.1">
    <property type="protein sequence ID" value="ENSCVAP00000030720.1"/>
    <property type="gene ID" value="ENSCVAG00000019450.1"/>
</dbReference>
<accession>A0A3Q2GP29</accession>
<dbReference type="InterPro" id="IPR017452">
    <property type="entry name" value="GPCR_Rhodpsn_7TM"/>
</dbReference>
<dbReference type="InterPro" id="IPR000276">
    <property type="entry name" value="GPCR_Rhodpsn"/>
</dbReference>
<feature type="transmembrane region" description="Helical" evidence="10">
    <location>
        <begin position="85"/>
        <end position="105"/>
    </location>
</feature>
<dbReference type="OMA" id="VMIWINI"/>
<protein>
    <recommendedName>
        <fullName evidence="11">G-protein coupled receptors family 1 profile domain-containing protein</fullName>
    </recommendedName>
</protein>
<reference evidence="12" key="1">
    <citation type="submission" date="2025-08" db="UniProtKB">
        <authorList>
            <consortium name="Ensembl"/>
        </authorList>
    </citation>
    <scope>IDENTIFICATION</scope>
</reference>
<evidence type="ECO:0000256" key="6">
    <source>
        <dbReference type="ARBA" id="ARBA00023170"/>
    </source>
</evidence>
<evidence type="ECO:0000256" key="4">
    <source>
        <dbReference type="ARBA" id="ARBA00023040"/>
    </source>
</evidence>
<dbReference type="SUPFAM" id="SSF81321">
    <property type="entry name" value="Family A G protein-coupled receptor-like"/>
    <property type="match status" value="1"/>
</dbReference>
<evidence type="ECO:0000256" key="2">
    <source>
        <dbReference type="ARBA" id="ARBA00022692"/>
    </source>
</evidence>